<evidence type="ECO:0000256" key="4">
    <source>
        <dbReference type="ARBA" id="ARBA00022989"/>
    </source>
</evidence>
<feature type="domain" description="ABC3 transporter permease C-terminal" evidence="8">
    <location>
        <begin position="211"/>
        <end position="320"/>
    </location>
</feature>
<dbReference type="PANTHER" id="PTHR30572">
    <property type="entry name" value="MEMBRANE COMPONENT OF TRANSPORTER-RELATED"/>
    <property type="match status" value="1"/>
</dbReference>
<dbReference type="KEGG" id="hgi:ABY42_10785"/>
<feature type="transmembrane region" description="Helical" evidence="7">
    <location>
        <begin position="255"/>
        <end position="278"/>
    </location>
</feature>
<dbReference type="Proteomes" id="UP000066124">
    <property type="component" value="Chromosome"/>
</dbReference>
<protein>
    <submittedName>
        <fullName evidence="9">Peptide ABC transporter permease</fullName>
    </submittedName>
</protein>
<dbReference type="EMBL" id="CP011947">
    <property type="protein sequence ID" value="AKU08190.1"/>
    <property type="molecule type" value="Genomic_DNA"/>
</dbReference>
<evidence type="ECO:0000256" key="5">
    <source>
        <dbReference type="ARBA" id="ARBA00023136"/>
    </source>
</evidence>
<dbReference type="GO" id="GO:0005886">
    <property type="term" value="C:plasma membrane"/>
    <property type="evidence" value="ECO:0007669"/>
    <property type="project" value="UniProtKB-SubCell"/>
</dbReference>
<evidence type="ECO:0000256" key="1">
    <source>
        <dbReference type="ARBA" id="ARBA00004651"/>
    </source>
</evidence>
<keyword evidence="2" id="KW-1003">Cell membrane</keyword>
<proteinExistence type="inferred from homology"/>
<evidence type="ECO:0000256" key="3">
    <source>
        <dbReference type="ARBA" id="ARBA00022692"/>
    </source>
</evidence>
<dbReference type="PATRIC" id="fig|35746.4.peg.2321"/>
<evidence type="ECO:0000313" key="10">
    <source>
        <dbReference type="Proteomes" id="UP000066124"/>
    </source>
</evidence>
<dbReference type="Gene3D" id="2.60.40.1120">
    <property type="entry name" value="Carboxypeptidase-like, regulatory domain"/>
    <property type="match status" value="1"/>
</dbReference>
<keyword evidence="3 7" id="KW-0812">Transmembrane</keyword>
<gene>
    <name evidence="9" type="ORF">ABY42_10785</name>
</gene>
<comment type="similarity">
    <text evidence="6">Belongs to the ABC-4 integral membrane protein family.</text>
</comment>
<evidence type="ECO:0000256" key="2">
    <source>
        <dbReference type="ARBA" id="ARBA00022475"/>
    </source>
</evidence>
<evidence type="ECO:0000256" key="7">
    <source>
        <dbReference type="SAM" id="Phobius"/>
    </source>
</evidence>
<feature type="domain" description="ABC3 transporter permease C-terminal" evidence="8">
    <location>
        <begin position="850"/>
        <end position="961"/>
    </location>
</feature>
<dbReference type="InterPro" id="IPR008969">
    <property type="entry name" value="CarboxyPept-like_regulatory"/>
</dbReference>
<name>A0A0K1IV41_HALGI</name>
<feature type="transmembrane region" description="Helical" evidence="7">
    <location>
        <begin position="203"/>
        <end position="223"/>
    </location>
</feature>
<dbReference type="AlphaFoldDB" id="A0A0K1IV41"/>
<keyword evidence="5 7" id="KW-0472">Membrane</keyword>
<evidence type="ECO:0000259" key="8">
    <source>
        <dbReference type="Pfam" id="PF02687"/>
    </source>
</evidence>
<sequence>MGYRRALSFSWETRDTLAVLVIALTVSFLVGAAILGVSLGQQTTTISDEFGTSYHVERVDSPSSVAGASGSDSDVRLVLVGATVDGTPATVVGVPPGVSELTVRGQTIDFPRPDPGTLAVVGGPPAGETVSLATDETATSVTVTDRSGHQVLRDGWYLTRAETVSAFEATEVVTIERTDGAPATPLLSALQFFVRGTDQLVRLLQLATLASGILVGVTTYSVIRLTVKERRPDIAVLRSTGATPRQIVGVYTLRAITLAAVGLALGYSIGVILVRAVLNAAVYAGLPTSLALALTPPVIQLLGLATAVLLVAGVVAGLTASYPEATKPLDRLSSSGQSADGQSRSPLAGLFETRLLGWEATVPTVATLSVFMGVVLLLSAVIGAVGPLSGVGQQTITEPDAPHPIASNVPESYASALRSQGVAVSPEILLFEVYRNTPFVARGVNYSAYESLAHTALTTGREPTGDDEALIGASLAEATGLGVGDTLVLGGSTTPGITRIEIVGRFAGTGVQDDQLLVSLDTARHLTTTGRDGVQFIRTSGLASGDANASTIVVTDATVTRRDGSFGVAVEATNLGLSDASRSVSVTLGDATAKTALSVPSRRSKTTFVAFETPPAGTVSLSVADVTKSVTVDERGRVVESLGVSVPASIPVGGAPRISVSRGGEPVANATVSVDGQRRTTDASGTARVRFNETGTYVVSARAGSQQRNTTVTVSEDATRRPVQTLSLSPQTPTLFTSPTVTARLTNPWTQRLNTTVTIRGPGTDVERAVSLAPGGSRRVSATLPQRPAGEYTVSSQVGASEPATLTYRVRGDERLATALAGSGRYTSGGGIAQAIQLVFGNLEVLLAAVVALVSLMTVGSTTAAFTRSTYGVRKTIGVYRATGARRTDILRLVLFDTLKVGLVASAAAFVIATAAVTALLSVGELRVFGVALTPAFSPGVIAGMVLAGLGLAVASACLATGYLLLQDPAALLVDRHIPTPEGEGSITNE</sequence>
<organism evidence="9 10">
    <name type="scientific">Haloferax gibbonsii</name>
    <dbReference type="NCBI Taxonomy" id="35746"/>
    <lineage>
        <taxon>Archaea</taxon>
        <taxon>Methanobacteriati</taxon>
        <taxon>Methanobacteriota</taxon>
        <taxon>Stenosarchaea group</taxon>
        <taxon>Halobacteria</taxon>
        <taxon>Halobacteriales</taxon>
        <taxon>Haloferacaceae</taxon>
        <taxon>Haloferax</taxon>
    </lineage>
</organism>
<feature type="transmembrane region" description="Helical" evidence="7">
    <location>
        <begin position="845"/>
        <end position="866"/>
    </location>
</feature>
<evidence type="ECO:0000256" key="6">
    <source>
        <dbReference type="ARBA" id="ARBA00038076"/>
    </source>
</evidence>
<dbReference type="Pfam" id="PF02687">
    <property type="entry name" value="FtsX"/>
    <property type="match status" value="2"/>
</dbReference>
<feature type="transmembrane region" description="Helical" evidence="7">
    <location>
        <begin position="298"/>
        <end position="322"/>
    </location>
</feature>
<feature type="transmembrane region" description="Helical" evidence="7">
    <location>
        <begin position="941"/>
        <end position="966"/>
    </location>
</feature>
<dbReference type="GO" id="GO:0022857">
    <property type="term" value="F:transmembrane transporter activity"/>
    <property type="evidence" value="ECO:0007669"/>
    <property type="project" value="TreeGrafter"/>
</dbReference>
<dbReference type="RefSeq" id="WP_050459472.1">
    <property type="nucleotide sequence ID" value="NZ_CP011947.1"/>
</dbReference>
<reference evidence="10" key="1">
    <citation type="journal article" date="2015" name="J. Biotechnol.">
        <title>Complete genome sequence of Haloferax gibbonsii strain ARA6, a potential producer of polyhydroxyalkanoates and halocins isolated from Araruama, Rio de Janeiro, Brasil.</title>
        <authorList>
            <person name="Pinto L.H."/>
            <person name="D'Alincourt Carvalho-Assef A.P."/>
            <person name="Vieira R.P."/>
            <person name="Clementino M.M."/>
            <person name="Albano R.M."/>
        </authorList>
    </citation>
    <scope>NUCLEOTIDE SEQUENCE [LARGE SCALE GENOMIC DNA]</scope>
    <source>
        <strain evidence="10">ARA6</strain>
    </source>
</reference>
<dbReference type="SUPFAM" id="SSF49464">
    <property type="entry name" value="Carboxypeptidase regulatory domain-like"/>
    <property type="match status" value="1"/>
</dbReference>
<evidence type="ECO:0000313" key="9">
    <source>
        <dbReference type="EMBL" id="AKU08190.1"/>
    </source>
</evidence>
<accession>A0A0K1IV41</accession>
<dbReference type="InterPro" id="IPR050250">
    <property type="entry name" value="Macrolide_Exporter_MacB"/>
</dbReference>
<keyword evidence="4 7" id="KW-1133">Transmembrane helix</keyword>
<dbReference type="PANTHER" id="PTHR30572:SF4">
    <property type="entry name" value="ABC TRANSPORTER PERMEASE YTRF"/>
    <property type="match status" value="1"/>
</dbReference>
<feature type="transmembrane region" description="Helical" evidence="7">
    <location>
        <begin position="901"/>
        <end position="921"/>
    </location>
</feature>
<dbReference type="GeneID" id="25246445"/>
<feature type="transmembrane region" description="Helical" evidence="7">
    <location>
        <begin position="364"/>
        <end position="386"/>
    </location>
</feature>
<comment type="subcellular location">
    <subcellularLocation>
        <location evidence="1">Cell membrane</location>
        <topology evidence="1">Multi-pass membrane protein</topology>
    </subcellularLocation>
</comment>
<dbReference type="InterPro" id="IPR003838">
    <property type="entry name" value="ABC3_permease_C"/>
</dbReference>